<evidence type="ECO:0000313" key="3">
    <source>
        <dbReference type="Proteomes" id="UP001178281"/>
    </source>
</evidence>
<dbReference type="Pfam" id="PF04480">
    <property type="entry name" value="DUF559"/>
    <property type="match status" value="1"/>
</dbReference>
<dbReference type="SUPFAM" id="SSF52980">
    <property type="entry name" value="Restriction endonuclease-like"/>
    <property type="match status" value="1"/>
</dbReference>
<reference evidence="2" key="1">
    <citation type="submission" date="2023-08" db="EMBL/GenBank/DDBJ databases">
        <title>The draft genome of Tsukamurella strandjordii strain 050030.</title>
        <authorList>
            <person name="Zhao F."/>
            <person name="Feng Y."/>
            <person name="Zong Z."/>
        </authorList>
    </citation>
    <scope>NUCLEOTIDE SEQUENCE</scope>
    <source>
        <strain evidence="2">050030</strain>
    </source>
</reference>
<dbReference type="InterPro" id="IPR011335">
    <property type="entry name" value="Restrct_endonuc-II-like"/>
</dbReference>
<sequence length="298" mass="33451">MEEFEREVFLSRDLIAAEGRYAVERSHRCVTGGVRVRRGVQPDIGHLATAMLRLYPESTLCGWTAARLHGHTMAGSRTLVEVMGPRQIRRRGVICRMAALEPSEIVVDGALRYTSAVRTAIDLARYTPGDEAIAAMDQCLRVHGRPATATRPAWVRRPAMTTRAAIERELDRREWWRGTRVRAMLDEADGRAESPWETFARLTLHRVGLVTMVPQVPVFDGAYYLDLADPELKVAVEYDGAHHRSAQQHAHDAEKWNALQADGWRLIIVTAGPLAHRPDVLIRRVRAAMAERDGRATA</sequence>
<dbReference type="Gene3D" id="3.40.960.10">
    <property type="entry name" value="VSR Endonuclease"/>
    <property type="match status" value="1"/>
</dbReference>
<dbReference type="InterPro" id="IPR007569">
    <property type="entry name" value="DUF559"/>
</dbReference>
<evidence type="ECO:0000259" key="1">
    <source>
        <dbReference type="Pfam" id="PF04480"/>
    </source>
</evidence>
<gene>
    <name evidence="2" type="ORF">Q7X28_10960</name>
</gene>
<comment type="caution">
    <text evidence="2">The sequence shown here is derived from an EMBL/GenBank/DDBJ whole genome shotgun (WGS) entry which is preliminary data.</text>
</comment>
<evidence type="ECO:0000313" key="2">
    <source>
        <dbReference type="EMBL" id="MDP0398448.1"/>
    </source>
</evidence>
<dbReference type="Proteomes" id="UP001178281">
    <property type="component" value="Unassembled WGS sequence"/>
</dbReference>
<dbReference type="RefSeq" id="WP_305111315.1">
    <property type="nucleotide sequence ID" value="NZ_JAUTIX010000003.1"/>
</dbReference>
<organism evidence="2 3">
    <name type="scientific">Tsukamurella strandjordii</name>
    <dbReference type="NCBI Taxonomy" id="147577"/>
    <lineage>
        <taxon>Bacteria</taxon>
        <taxon>Bacillati</taxon>
        <taxon>Actinomycetota</taxon>
        <taxon>Actinomycetes</taxon>
        <taxon>Mycobacteriales</taxon>
        <taxon>Tsukamurellaceae</taxon>
        <taxon>Tsukamurella</taxon>
    </lineage>
</organism>
<feature type="domain" description="DUF559" evidence="1">
    <location>
        <begin position="215"/>
        <end position="268"/>
    </location>
</feature>
<proteinExistence type="predicted"/>
<accession>A0AA90NB22</accession>
<protein>
    <submittedName>
        <fullName evidence="2">DUF559 domain-containing protein</fullName>
    </submittedName>
</protein>
<dbReference type="AlphaFoldDB" id="A0AA90NB22"/>
<name>A0AA90NB22_9ACTN</name>
<dbReference type="EMBL" id="JAUTIX010000003">
    <property type="protein sequence ID" value="MDP0398448.1"/>
    <property type="molecule type" value="Genomic_DNA"/>
</dbReference>
<keyword evidence="3" id="KW-1185">Reference proteome</keyword>